<dbReference type="Pfam" id="PF03171">
    <property type="entry name" value="2OG-FeII_Oxy"/>
    <property type="match status" value="1"/>
</dbReference>
<evidence type="ECO:0000313" key="8">
    <source>
        <dbReference type="Proteomes" id="UP001418222"/>
    </source>
</evidence>
<protein>
    <submittedName>
        <fullName evidence="7">Naringenin,2-oxoglutarate 3-dioxygenase</fullName>
    </submittedName>
</protein>
<comment type="cofactor">
    <cofactor evidence="1">
        <name>L-ascorbate</name>
        <dbReference type="ChEBI" id="CHEBI:38290"/>
    </cofactor>
</comment>
<dbReference type="InterPro" id="IPR026992">
    <property type="entry name" value="DIOX_N"/>
</dbReference>
<dbReference type="InterPro" id="IPR050231">
    <property type="entry name" value="Iron_ascorbate_oxido_reductase"/>
</dbReference>
<evidence type="ECO:0000256" key="2">
    <source>
        <dbReference type="ARBA" id="ARBA00022723"/>
    </source>
</evidence>
<evidence type="ECO:0000256" key="4">
    <source>
        <dbReference type="ARBA" id="ARBA00023004"/>
    </source>
</evidence>
<keyword evidence="2" id="KW-0479">Metal-binding</keyword>
<proteinExistence type="predicted"/>
<accession>A0AAP0GGH5</accession>
<feature type="domain" description="Non-haem dioxygenase N-terminal" evidence="6">
    <location>
        <begin position="7"/>
        <end position="66"/>
    </location>
</feature>
<evidence type="ECO:0000256" key="1">
    <source>
        <dbReference type="ARBA" id="ARBA00001961"/>
    </source>
</evidence>
<comment type="caution">
    <text evidence="7">The sequence shown here is derived from an EMBL/GenBank/DDBJ whole genome shotgun (WGS) entry which is preliminary data.</text>
</comment>
<dbReference type="Gene3D" id="2.60.120.330">
    <property type="entry name" value="B-lactam Antibiotic, Isopenicillin N Synthase, Chain"/>
    <property type="match status" value="1"/>
</dbReference>
<reference evidence="7 8" key="1">
    <citation type="journal article" date="2022" name="Nat. Plants">
        <title>Genomes of leafy and leafless Platanthera orchids illuminate the evolution of mycoheterotrophy.</title>
        <authorList>
            <person name="Li M.H."/>
            <person name="Liu K.W."/>
            <person name="Li Z."/>
            <person name="Lu H.C."/>
            <person name="Ye Q.L."/>
            <person name="Zhang D."/>
            <person name="Wang J.Y."/>
            <person name="Li Y.F."/>
            <person name="Zhong Z.M."/>
            <person name="Liu X."/>
            <person name="Yu X."/>
            <person name="Liu D.K."/>
            <person name="Tu X.D."/>
            <person name="Liu B."/>
            <person name="Hao Y."/>
            <person name="Liao X.Y."/>
            <person name="Jiang Y.T."/>
            <person name="Sun W.H."/>
            <person name="Chen J."/>
            <person name="Chen Y.Q."/>
            <person name="Ai Y."/>
            <person name="Zhai J.W."/>
            <person name="Wu S.S."/>
            <person name="Zhou Z."/>
            <person name="Hsiao Y.Y."/>
            <person name="Wu W.L."/>
            <person name="Chen Y.Y."/>
            <person name="Lin Y.F."/>
            <person name="Hsu J.L."/>
            <person name="Li C.Y."/>
            <person name="Wang Z.W."/>
            <person name="Zhao X."/>
            <person name="Zhong W.Y."/>
            <person name="Ma X.K."/>
            <person name="Ma L."/>
            <person name="Huang J."/>
            <person name="Chen G.Z."/>
            <person name="Huang M.Z."/>
            <person name="Huang L."/>
            <person name="Peng D.H."/>
            <person name="Luo Y.B."/>
            <person name="Zou S.Q."/>
            <person name="Chen S.P."/>
            <person name="Lan S."/>
            <person name="Tsai W.C."/>
            <person name="Van de Peer Y."/>
            <person name="Liu Z.J."/>
        </authorList>
    </citation>
    <scope>NUCLEOTIDE SEQUENCE [LARGE SCALE GENOMIC DNA]</scope>
    <source>
        <strain evidence="7">Lor287</strain>
    </source>
</reference>
<keyword evidence="4" id="KW-0408">Iron</keyword>
<evidence type="ECO:0000259" key="6">
    <source>
        <dbReference type="Pfam" id="PF14226"/>
    </source>
</evidence>
<gene>
    <name evidence="7" type="primary">FHT</name>
    <name evidence="7" type="ORF">KSP39_PZI000604</name>
</gene>
<keyword evidence="3" id="KW-0560">Oxidoreductase</keyword>
<name>A0AAP0GGH5_9ASPA</name>
<dbReference type="Pfam" id="PF14226">
    <property type="entry name" value="DIOX_N"/>
    <property type="match status" value="1"/>
</dbReference>
<keyword evidence="8" id="KW-1185">Reference proteome</keyword>
<dbReference type="GO" id="GO:0046872">
    <property type="term" value="F:metal ion binding"/>
    <property type="evidence" value="ECO:0007669"/>
    <property type="project" value="UniProtKB-KW"/>
</dbReference>
<dbReference type="EMBL" id="JBBWWQ010000001">
    <property type="protein sequence ID" value="KAK8957989.1"/>
    <property type="molecule type" value="Genomic_DNA"/>
</dbReference>
<dbReference type="Proteomes" id="UP001418222">
    <property type="component" value="Unassembled WGS sequence"/>
</dbReference>
<dbReference type="GO" id="GO:0016491">
    <property type="term" value="F:oxidoreductase activity"/>
    <property type="evidence" value="ECO:0007669"/>
    <property type="project" value="UniProtKB-KW"/>
</dbReference>
<evidence type="ECO:0000256" key="3">
    <source>
        <dbReference type="ARBA" id="ARBA00023002"/>
    </source>
</evidence>
<feature type="domain" description="Isopenicillin N synthase-like Fe(2+) 2OG dioxygenase" evidence="5">
    <location>
        <begin position="168"/>
        <end position="229"/>
    </location>
</feature>
<dbReference type="AlphaFoldDB" id="A0AAP0GGH5"/>
<dbReference type="InterPro" id="IPR027443">
    <property type="entry name" value="IPNS-like_sf"/>
</dbReference>
<organism evidence="7 8">
    <name type="scientific">Platanthera zijinensis</name>
    <dbReference type="NCBI Taxonomy" id="2320716"/>
    <lineage>
        <taxon>Eukaryota</taxon>
        <taxon>Viridiplantae</taxon>
        <taxon>Streptophyta</taxon>
        <taxon>Embryophyta</taxon>
        <taxon>Tracheophyta</taxon>
        <taxon>Spermatophyta</taxon>
        <taxon>Magnoliopsida</taxon>
        <taxon>Liliopsida</taxon>
        <taxon>Asparagales</taxon>
        <taxon>Orchidaceae</taxon>
        <taxon>Orchidoideae</taxon>
        <taxon>Orchideae</taxon>
        <taxon>Orchidinae</taxon>
        <taxon>Platanthera</taxon>
    </lineage>
</organism>
<dbReference type="InterPro" id="IPR044861">
    <property type="entry name" value="IPNS-like_FE2OG_OXY"/>
</dbReference>
<dbReference type="PANTHER" id="PTHR47990">
    <property type="entry name" value="2-OXOGLUTARATE (2OG) AND FE(II)-DEPENDENT OXYGENASE SUPERFAMILY PROTEIN-RELATED"/>
    <property type="match status" value="1"/>
</dbReference>
<sequence length="246" mass="26823">MAAPVAVIDLENFPADLEKLAAAAAGQGCFRIVKHGMRPSLEAEMKAVTRSLFEIPAEVKLLNINERIDNGSYVPPTKMGRFFESFSIYDAASLADVHAFCSILQVSEYQRCGVLCFTFLLLPAEILCECVAELYGVMMNVAGKVAESLGLNGYSFEEWACGARLHLYNFKEEEDIGSIGLPGHTDSNFLTLVIEDDSVGGLEIMNANKDFVAIDPVPGAFLVFVGDAAKDKDIHCHDDKPAEMDM</sequence>
<dbReference type="SUPFAM" id="SSF51197">
    <property type="entry name" value="Clavaminate synthase-like"/>
    <property type="match status" value="1"/>
</dbReference>
<evidence type="ECO:0000313" key="7">
    <source>
        <dbReference type="EMBL" id="KAK8957989.1"/>
    </source>
</evidence>
<evidence type="ECO:0000259" key="5">
    <source>
        <dbReference type="Pfam" id="PF03171"/>
    </source>
</evidence>